<accession>A0ABS8UE95</accession>
<dbReference type="GO" id="GO:0016787">
    <property type="term" value="F:hydrolase activity"/>
    <property type="evidence" value="ECO:0007669"/>
    <property type="project" value="UniProtKB-KW"/>
</dbReference>
<dbReference type="InterPro" id="IPR049174">
    <property type="entry name" value="Beta-AFase-like"/>
</dbReference>
<feature type="domain" description="Non-reducing end beta-L-arabinofuranosidase-like GH127 middle" evidence="2">
    <location>
        <begin position="413"/>
        <end position="507"/>
    </location>
</feature>
<organism evidence="3 4">
    <name type="scientific">Luteimonas fraxinea</name>
    <dbReference type="NCBI Taxonomy" id="2901869"/>
    <lineage>
        <taxon>Bacteria</taxon>
        <taxon>Pseudomonadati</taxon>
        <taxon>Pseudomonadota</taxon>
        <taxon>Gammaproteobacteria</taxon>
        <taxon>Lysobacterales</taxon>
        <taxon>Lysobacteraceae</taxon>
        <taxon>Luteimonas</taxon>
    </lineage>
</organism>
<evidence type="ECO:0000313" key="4">
    <source>
        <dbReference type="Proteomes" id="UP001430360"/>
    </source>
</evidence>
<comment type="caution">
    <text evidence="3">The sequence shown here is derived from an EMBL/GenBank/DDBJ whole genome shotgun (WGS) entry which is preliminary data.</text>
</comment>
<dbReference type="InterPro" id="IPR008928">
    <property type="entry name" value="6-hairpin_glycosidase_sf"/>
</dbReference>
<dbReference type="Pfam" id="PF20736">
    <property type="entry name" value="Glyco_hydro127M"/>
    <property type="match status" value="1"/>
</dbReference>
<evidence type="ECO:0000259" key="2">
    <source>
        <dbReference type="Pfam" id="PF20736"/>
    </source>
</evidence>
<evidence type="ECO:0000313" key="3">
    <source>
        <dbReference type="EMBL" id="MCD9097312.1"/>
    </source>
</evidence>
<dbReference type="Pfam" id="PF07944">
    <property type="entry name" value="Beta-AFase-like_GH127_cat"/>
    <property type="match status" value="1"/>
</dbReference>
<reference evidence="3" key="2">
    <citation type="journal article" date="2022" name="Syst. Appl. Microbiol.">
        <title>Physiological and genomic characterisation of Luteimonas fraxinea sp. nov., a bacterial species associated with trees tolerant to ash dieback.</title>
        <authorList>
            <person name="Ulrich K."/>
            <person name="Becker R."/>
            <person name="Behrendt U."/>
            <person name="Kube M."/>
            <person name="Schneck V."/>
            <person name="Ulrich A."/>
        </authorList>
    </citation>
    <scope>NUCLEOTIDE SEQUENCE</scope>
    <source>
        <strain evidence="3">A1P009</strain>
    </source>
</reference>
<protein>
    <submittedName>
        <fullName evidence="3">Glycoside hydrolase family 127 protein</fullName>
    </submittedName>
</protein>
<feature type="domain" description="Non-reducing end beta-L-arabinofuranosidase-like GH127 catalytic" evidence="1">
    <location>
        <begin position="62"/>
        <end position="400"/>
    </location>
</feature>
<keyword evidence="4" id="KW-1185">Reference proteome</keyword>
<sequence length="636" mass="69408">MSGPLPTAARDVQRAPAPSQVRLRGLLGDALDANRRGRLSTFVTGPDSPAIAIFDPAHRAHNDEGDWYGEHAGKWLSAAAKAAARSGDPALEAHLRAVVSYLDAVQEADGYLGTYAPHRRFMVPQPPKPESWNGEPALRTWDVWTHSYLLLGLLDVHRAFPDAGALDAAQRIGALCWRTFCVDGIDITSVGNHHGMSATVLLDPVMDLHALTGDADLLSLAHRIVEQMDANPRLALIERALDGADPSEIATGKAYQLCWNLVGLAKLARVSGDPRHRDVLDAQWRAIVDHHLSLGGGPFGGIGHRSREVFNPAFVFDPQAYVETCSILAWLQLNRELLAITGDARYADEIERTAYNDLLGAQAPNGEDWCYYSYANGQRIHTNYWRCCKSSGAMAIEELQGVAYAERDDGPVVNLLGPGEATFDRIDAGRVRVVQDTRYPFDGAVRFALDVERAADFVLHIRIPAWAQDATLSINGAPSDAALVAGDYASLARTWRNGDVVTLDLQMPPRVHRRSYRNVQISRAPDGSPVRQQVLHYAWIAFGRGPLAYATGLIDGYKTSEIVRLPDDDAQIRLEALAPQGDDPVVGLRLHLDDRAPIDFAPYYGLGARADRIWRLTWLGLAPTGDGADSGDCGAL</sequence>
<name>A0ABS8UE95_9GAMM</name>
<gene>
    <name evidence="3" type="ORF">LTT95_10225</name>
</gene>
<dbReference type="InterPro" id="IPR049046">
    <property type="entry name" value="Beta-AFase-like_GH127_middle"/>
</dbReference>
<dbReference type="PANTHER" id="PTHR43465">
    <property type="entry name" value="DUF1680 DOMAIN PROTEIN (AFU_ORTHOLOGUE AFUA_1G08910)"/>
    <property type="match status" value="1"/>
</dbReference>
<evidence type="ECO:0000259" key="1">
    <source>
        <dbReference type="Pfam" id="PF07944"/>
    </source>
</evidence>
<dbReference type="RefSeq" id="WP_232136331.1">
    <property type="nucleotide sequence ID" value="NZ_CP089507.1"/>
</dbReference>
<proteinExistence type="predicted"/>
<keyword evidence="3" id="KW-0378">Hydrolase</keyword>
<dbReference type="PANTHER" id="PTHR43465:SF2">
    <property type="entry name" value="DUF1680 DOMAIN PROTEIN (AFU_ORTHOLOGUE AFUA_1G08910)"/>
    <property type="match status" value="1"/>
</dbReference>
<dbReference type="InterPro" id="IPR012878">
    <property type="entry name" value="Beta-AFase-like_GH127_cat"/>
</dbReference>
<dbReference type="SUPFAM" id="SSF48208">
    <property type="entry name" value="Six-hairpin glycosidases"/>
    <property type="match status" value="1"/>
</dbReference>
<dbReference type="EMBL" id="JAJQKU010000003">
    <property type="protein sequence ID" value="MCD9097312.1"/>
    <property type="molecule type" value="Genomic_DNA"/>
</dbReference>
<dbReference type="Proteomes" id="UP001430360">
    <property type="component" value="Unassembled WGS sequence"/>
</dbReference>
<reference evidence="3" key="1">
    <citation type="submission" date="2021-12" db="EMBL/GenBank/DDBJ databases">
        <authorList>
            <person name="Ulrich A."/>
        </authorList>
    </citation>
    <scope>NUCLEOTIDE SEQUENCE</scope>
    <source>
        <strain evidence="3">A1P009</strain>
    </source>
</reference>